<reference evidence="3" key="2">
    <citation type="journal article" date="2021" name="Mar. Drugs">
        <title>Genome Reduction and Secondary Metabolism of the Marine Sponge-Associated Cyanobacterium Leptothoe.</title>
        <authorList>
            <person name="Konstantinou D."/>
            <person name="Popin R.V."/>
            <person name="Fewer D.P."/>
            <person name="Sivonen K."/>
            <person name="Gkelis S."/>
        </authorList>
    </citation>
    <scope>NUCLEOTIDE SEQUENCE</scope>
    <source>
        <strain evidence="3">TAU-MAC 1115</strain>
    </source>
</reference>
<dbReference type="AlphaFoldDB" id="A0A947DEA1"/>
<gene>
    <name evidence="3" type="ORF">IXB50_06165</name>
</gene>
<protein>
    <submittedName>
        <fullName evidence="3">DUF4114 domain-containing protein</fullName>
    </submittedName>
</protein>
<evidence type="ECO:0000259" key="2">
    <source>
        <dbReference type="Pfam" id="PF13448"/>
    </source>
</evidence>
<keyword evidence="1" id="KW-0732">Signal</keyword>
<evidence type="ECO:0000313" key="4">
    <source>
        <dbReference type="Proteomes" id="UP000717364"/>
    </source>
</evidence>
<dbReference type="EMBL" id="JADOES010000008">
    <property type="protein sequence ID" value="MBT9315003.1"/>
    <property type="molecule type" value="Genomic_DNA"/>
</dbReference>
<sequence>MKLMNALTSVCTAAMLVTAFSQTASAADLTKFEYDNQLDGKYGLNYDKWILFNQLATNEERLAIEESDLNPVSLDDVTWETGAENIEVFFVNDGATVRSQLFYSTDAGNNLETIWNDIASPGSLIPEADGPLALGEGQNLGEFASGTILDLFLKADGNLYGIDPTRNPDGEAHIAAYESGEFLLLGFEDRTGSLNDRDFNDVVIAIKGFNHSQDDATDVPEPISTTALISMGMLSLIRLRHS</sequence>
<evidence type="ECO:0000313" key="3">
    <source>
        <dbReference type="EMBL" id="MBT9315003.1"/>
    </source>
</evidence>
<feature type="domain" description="DUF4114" evidence="2">
    <location>
        <begin position="159"/>
        <end position="208"/>
    </location>
</feature>
<keyword evidence="4" id="KW-1185">Reference proteome</keyword>
<evidence type="ECO:0000256" key="1">
    <source>
        <dbReference type="SAM" id="SignalP"/>
    </source>
</evidence>
<dbReference type="Proteomes" id="UP000717364">
    <property type="component" value="Unassembled WGS sequence"/>
</dbReference>
<reference evidence="3" key="1">
    <citation type="submission" date="2020-11" db="EMBL/GenBank/DDBJ databases">
        <authorList>
            <person name="Konstantinou D."/>
            <person name="Gkelis S."/>
            <person name="Popin R."/>
            <person name="Fewer D."/>
            <person name="Sivonen K."/>
        </authorList>
    </citation>
    <scope>NUCLEOTIDE SEQUENCE</scope>
    <source>
        <strain evidence="3">TAU-MAC 1115</strain>
    </source>
</reference>
<dbReference type="RefSeq" id="WP_215608073.1">
    <property type="nucleotide sequence ID" value="NZ_JADOES010000008.1"/>
</dbReference>
<dbReference type="InterPro" id="IPR025193">
    <property type="entry name" value="DUF4114"/>
</dbReference>
<comment type="caution">
    <text evidence="3">The sequence shown here is derived from an EMBL/GenBank/DDBJ whole genome shotgun (WGS) entry which is preliminary data.</text>
</comment>
<name>A0A947DEA1_9CYAN</name>
<organism evidence="3 4">
    <name type="scientific">Leptothoe spongobia TAU-MAC 1115</name>
    <dbReference type="NCBI Taxonomy" id="1967444"/>
    <lineage>
        <taxon>Bacteria</taxon>
        <taxon>Bacillati</taxon>
        <taxon>Cyanobacteriota</taxon>
        <taxon>Cyanophyceae</taxon>
        <taxon>Nodosilineales</taxon>
        <taxon>Cymatolegaceae</taxon>
        <taxon>Leptothoe</taxon>
        <taxon>Leptothoe spongobia</taxon>
    </lineage>
</organism>
<feature type="chain" id="PRO_5037970298" evidence="1">
    <location>
        <begin position="27"/>
        <end position="242"/>
    </location>
</feature>
<proteinExistence type="predicted"/>
<accession>A0A947DEA1</accession>
<dbReference type="Pfam" id="PF13448">
    <property type="entry name" value="DUF4114"/>
    <property type="match status" value="1"/>
</dbReference>
<feature type="signal peptide" evidence="1">
    <location>
        <begin position="1"/>
        <end position="26"/>
    </location>
</feature>